<organism evidence="1 2">
    <name type="scientific">Levilactobacillus senmaizukei DSM 21775 = NBRC 103853</name>
    <dbReference type="NCBI Taxonomy" id="1423803"/>
    <lineage>
        <taxon>Bacteria</taxon>
        <taxon>Bacillati</taxon>
        <taxon>Bacillota</taxon>
        <taxon>Bacilli</taxon>
        <taxon>Lactobacillales</taxon>
        <taxon>Lactobacillaceae</taxon>
        <taxon>Levilactobacillus</taxon>
    </lineage>
</organism>
<dbReference type="Proteomes" id="UP000051589">
    <property type="component" value="Unassembled WGS sequence"/>
</dbReference>
<keyword evidence="2" id="KW-1185">Reference proteome</keyword>
<proteinExistence type="predicted"/>
<reference evidence="1 2" key="1">
    <citation type="journal article" date="2015" name="Genome Announc.">
        <title>Expanding the biotechnology potential of lactobacilli through comparative genomics of 213 strains and associated genera.</title>
        <authorList>
            <person name="Sun Z."/>
            <person name="Harris H.M."/>
            <person name="McCann A."/>
            <person name="Guo C."/>
            <person name="Argimon S."/>
            <person name="Zhang W."/>
            <person name="Yang X."/>
            <person name="Jeffery I.B."/>
            <person name="Cooney J.C."/>
            <person name="Kagawa T.F."/>
            <person name="Liu W."/>
            <person name="Song Y."/>
            <person name="Salvetti E."/>
            <person name="Wrobel A."/>
            <person name="Rasinkangas P."/>
            <person name="Parkhill J."/>
            <person name="Rea M.C."/>
            <person name="O'Sullivan O."/>
            <person name="Ritari J."/>
            <person name="Douillard F.P."/>
            <person name="Paul Ross R."/>
            <person name="Yang R."/>
            <person name="Briner A.E."/>
            <person name="Felis G.E."/>
            <person name="de Vos W.M."/>
            <person name="Barrangou R."/>
            <person name="Klaenhammer T.R."/>
            <person name="Caufield P.W."/>
            <person name="Cui Y."/>
            <person name="Zhang H."/>
            <person name="O'Toole P.W."/>
        </authorList>
    </citation>
    <scope>NUCLEOTIDE SEQUENCE [LARGE SCALE GENOMIC DNA]</scope>
    <source>
        <strain evidence="1 2">DSM 21775</strain>
    </source>
</reference>
<accession>A0A0R2DTH1</accession>
<dbReference type="AlphaFoldDB" id="A0A0R2DTH1"/>
<evidence type="ECO:0000313" key="1">
    <source>
        <dbReference type="EMBL" id="KRN03421.1"/>
    </source>
</evidence>
<comment type="caution">
    <text evidence="1">The sequence shown here is derived from an EMBL/GenBank/DDBJ whole genome shotgun (WGS) entry which is preliminary data.</text>
</comment>
<dbReference type="EMBL" id="AYZH01000001">
    <property type="protein sequence ID" value="KRN03421.1"/>
    <property type="molecule type" value="Genomic_DNA"/>
</dbReference>
<evidence type="ECO:0000313" key="2">
    <source>
        <dbReference type="Proteomes" id="UP000051589"/>
    </source>
</evidence>
<protein>
    <submittedName>
        <fullName evidence="1">Uncharacterized protein</fullName>
    </submittedName>
</protein>
<sequence>MLTDDRYALATKLAKESGLDQSQVMYAYLQVTATVAADQTIHEAEPEIDRRFQALLTAAKTNRSTNVDRLLAAVDPKG</sequence>
<dbReference type="PATRIC" id="fig|1423803.3.peg.209"/>
<gene>
    <name evidence="1" type="ORF">FD13_GL000210</name>
</gene>
<dbReference type="STRING" id="1423803.FD13_GL000210"/>
<name>A0A0R2DTH1_9LACO</name>